<comment type="caution">
    <text evidence="4">The sequence shown here is derived from an EMBL/GenBank/DDBJ whole genome shotgun (WGS) entry which is preliminary data.</text>
</comment>
<organism evidence="4 5">
    <name type="scientific">Dyadobacter flavalbus</name>
    <dbReference type="NCBI Taxonomy" id="2579942"/>
    <lineage>
        <taxon>Bacteria</taxon>
        <taxon>Pseudomonadati</taxon>
        <taxon>Bacteroidota</taxon>
        <taxon>Cytophagia</taxon>
        <taxon>Cytophagales</taxon>
        <taxon>Spirosomataceae</taxon>
        <taxon>Dyadobacter</taxon>
    </lineage>
</organism>
<dbReference type="InterPro" id="IPR011250">
    <property type="entry name" value="OMP/PagP_B-barrel"/>
</dbReference>
<keyword evidence="5" id="KW-1185">Reference proteome</keyword>
<dbReference type="InterPro" id="IPR027385">
    <property type="entry name" value="Beta-barrel_OMP"/>
</dbReference>
<dbReference type="Proteomes" id="UP000323994">
    <property type="component" value="Unassembled WGS sequence"/>
</dbReference>
<evidence type="ECO:0000256" key="1">
    <source>
        <dbReference type="ARBA" id="ARBA00022729"/>
    </source>
</evidence>
<feature type="chain" id="PRO_5024443214" evidence="2">
    <location>
        <begin position="24"/>
        <end position="196"/>
    </location>
</feature>
<evidence type="ECO:0000259" key="3">
    <source>
        <dbReference type="Pfam" id="PF13505"/>
    </source>
</evidence>
<name>A0A5M8Q5G2_9BACT</name>
<dbReference type="Gene3D" id="2.40.160.20">
    <property type="match status" value="1"/>
</dbReference>
<gene>
    <name evidence="4" type="ORF">FEM33_25305</name>
</gene>
<feature type="signal peptide" evidence="2">
    <location>
        <begin position="1"/>
        <end position="23"/>
    </location>
</feature>
<evidence type="ECO:0000256" key="2">
    <source>
        <dbReference type="SAM" id="SignalP"/>
    </source>
</evidence>
<protein>
    <submittedName>
        <fullName evidence="4">Outer membrane beta-barrel protein</fullName>
    </submittedName>
</protein>
<evidence type="ECO:0000313" key="4">
    <source>
        <dbReference type="EMBL" id="KAA6430328.1"/>
    </source>
</evidence>
<sequence length="196" mass="20642">MKNIFCTFALMLLGSILYGQASAQPSISLHGSYGFSDQGDISNGLYGGGAQLRFFLGPRVAVGATAKVFTEDLEITPSTASVETSSSIIPISGLIEYYFTDKGIRPYLGTEAGVYFLKLKSGDLKATASNFGIAPKIGVQIPLGKTFGVFAEGAYNIVFGNDNTLTVGNANNVDFNNSTKFFTLQAGIIIGLGSSF</sequence>
<reference evidence="4 5" key="1">
    <citation type="submission" date="2019-05" db="EMBL/GenBank/DDBJ databases">
        <authorList>
            <person name="Qu J.-H."/>
        </authorList>
    </citation>
    <scope>NUCLEOTIDE SEQUENCE [LARGE SCALE GENOMIC DNA]</scope>
    <source>
        <strain evidence="4 5">NS28</strain>
    </source>
</reference>
<accession>A0A5M8Q5G2</accession>
<feature type="domain" description="Outer membrane protein beta-barrel" evidence="3">
    <location>
        <begin position="8"/>
        <end position="177"/>
    </location>
</feature>
<dbReference type="SUPFAM" id="SSF56925">
    <property type="entry name" value="OMPA-like"/>
    <property type="match status" value="1"/>
</dbReference>
<dbReference type="OrthoDB" id="945732at2"/>
<dbReference type="AlphaFoldDB" id="A0A5M8Q5G2"/>
<dbReference type="Pfam" id="PF13505">
    <property type="entry name" value="OMP_b-brl"/>
    <property type="match status" value="1"/>
</dbReference>
<keyword evidence="1 2" id="KW-0732">Signal</keyword>
<evidence type="ECO:0000313" key="5">
    <source>
        <dbReference type="Proteomes" id="UP000323994"/>
    </source>
</evidence>
<proteinExistence type="predicted"/>
<dbReference type="EMBL" id="VBSN01000076">
    <property type="protein sequence ID" value="KAA6430328.1"/>
    <property type="molecule type" value="Genomic_DNA"/>
</dbReference>
<dbReference type="RefSeq" id="WP_139014765.1">
    <property type="nucleotide sequence ID" value="NZ_VBSN01000076.1"/>
</dbReference>